<feature type="binding site" evidence="6">
    <location>
        <begin position="125"/>
        <end position="126"/>
    </location>
    <ligand>
        <name>S-adenosyl-L-methionine</name>
        <dbReference type="ChEBI" id="CHEBI:59789"/>
    </ligand>
</feature>
<keyword evidence="2 6" id="KW-0698">rRNA processing</keyword>
<dbReference type="InterPro" id="IPR029063">
    <property type="entry name" value="SAM-dependent_MTases_sf"/>
</dbReference>
<dbReference type="SUPFAM" id="SSF53335">
    <property type="entry name" value="S-adenosyl-L-methionine-dependent methyltransferases"/>
    <property type="match status" value="1"/>
</dbReference>
<feature type="binding site" evidence="6">
    <location>
        <position position="141"/>
    </location>
    <ligand>
        <name>S-adenosyl-L-methionine</name>
        <dbReference type="ChEBI" id="CHEBI:59789"/>
    </ligand>
</feature>
<keyword evidence="4 6" id="KW-0808">Transferase</keyword>
<protein>
    <recommendedName>
        <fullName evidence="6">Ribosomal RNA small subunit methyltransferase G</fullName>
        <ecNumber evidence="6">2.1.1.170</ecNumber>
    </recommendedName>
    <alternativeName>
        <fullName evidence="6">16S rRNA 7-methylguanosine methyltransferase</fullName>
        <shortName evidence="6">16S rRNA m7G methyltransferase</shortName>
    </alternativeName>
</protein>
<dbReference type="GO" id="GO:0008168">
    <property type="term" value="F:methyltransferase activity"/>
    <property type="evidence" value="ECO:0007669"/>
    <property type="project" value="UniProtKB-KW"/>
</dbReference>
<dbReference type="PANTHER" id="PTHR31760:SF0">
    <property type="entry name" value="S-ADENOSYL-L-METHIONINE-DEPENDENT METHYLTRANSFERASES SUPERFAMILY PROTEIN"/>
    <property type="match status" value="1"/>
</dbReference>
<evidence type="ECO:0000256" key="1">
    <source>
        <dbReference type="ARBA" id="ARBA00022490"/>
    </source>
</evidence>
<comment type="subcellular location">
    <subcellularLocation>
        <location evidence="6">Cytoplasm</location>
    </subcellularLocation>
</comment>
<comment type="caution">
    <text evidence="7">The sequence shown here is derived from an EMBL/GenBank/DDBJ whole genome shotgun (WGS) entry which is preliminary data.</text>
</comment>
<evidence type="ECO:0000313" key="7">
    <source>
        <dbReference type="EMBL" id="MDN3570952.1"/>
    </source>
</evidence>
<dbReference type="RefSeq" id="WP_238289408.1">
    <property type="nucleotide sequence ID" value="NZ_BPQS01000015.1"/>
</dbReference>
<dbReference type="Gene3D" id="3.40.50.150">
    <property type="entry name" value="Vaccinia Virus protein VP39"/>
    <property type="match status" value="1"/>
</dbReference>
<evidence type="ECO:0000313" key="8">
    <source>
        <dbReference type="Proteomes" id="UP001244297"/>
    </source>
</evidence>
<evidence type="ECO:0000256" key="3">
    <source>
        <dbReference type="ARBA" id="ARBA00022603"/>
    </source>
</evidence>
<dbReference type="EC" id="2.1.1.170" evidence="6"/>
<evidence type="ECO:0000256" key="6">
    <source>
        <dbReference type="HAMAP-Rule" id="MF_00074"/>
    </source>
</evidence>
<keyword evidence="5 6" id="KW-0949">S-adenosyl-L-methionine</keyword>
<keyword evidence="3 6" id="KW-0489">Methyltransferase</keyword>
<dbReference type="InterPro" id="IPR003682">
    <property type="entry name" value="rRNA_ssu_MeTfrase_G"/>
</dbReference>
<gene>
    <name evidence="6 7" type="primary">rsmG</name>
    <name evidence="7" type="ORF">QWZ18_09970</name>
</gene>
<reference evidence="8" key="1">
    <citation type="journal article" date="2019" name="Int. J. Syst. Evol. Microbiol.">
        <title>The Global Catalogue of Microorganisms (GCM) 10K type strain sequencing project: providing services to taxonomists for standard genome sequencing and annotation.</title>
        <authorList>
            <consortium name="The Broad Institute Genomics Platform"/>
            <consortium name="The Broad Institute Genome Sequencing Center for Infectious Disease"/>
            <person name="Wu L."/>
            <person name="Ma J."/>
        </authorList>
    </citation>
    <scope>NUCLEOTIDE SEQUENCE [LARGE SCALE GENOMIC DNA]</scope>
    <source>
        <strain evidence="8">CECT 7806</strain>
    </source>
</reference>
<comment type="caution">
    <text evidence="6">Lacks conserved residue(s) required for the propagation of feature annotation.</text>
</comment>
<sequence length="211" mass="23082">MTDPDRARVLATSRVSRETAERLDRYVAELRRWQPIKNLVGPATLAEVWSRHVDDALQLLELAPEARTWLDLGSGAGIPGLILAIAGMERGIRVDLVESNARKCAFLTETARLTEAPVRVRNARIEAVVGEYAGVEVVCARALAPMAQLLAWTEPLLKTGTTGLFPKGRDVQAELTRAAAQWTVVNDLMPSRTDSDARIVRVTALAAPSHR</sequence>
<evidence type="ECO:0000256" key="4">
    <source>
        <dbReference type="ARBA" id="ARBA00022679"/>
    </source>
</evidence>
<keyword evidence="1 6" id="KW-0963">Cytoplasm</keyword>
<name>A0ABT8AM24_9HYPH</name>
<dbReference type="PIRSF" id="PIRSF003078">
    <property type="entry name" value="GidB"/>
    <property type="match status" value="1"/>
</dbReference>
<dbReference type="EMBL" id="JAUFPT010000027">
    <property type="protein sequence ID" value="MDN3570952.1"/>
    <property type="molecule type" value="Genomic_DNA"/>
</dbReference>
<dbReference type="NCBIfam" id="TIGR00138">
    <property type="entry name" value="rsmG_gidB"/>
    <property type="match status" value="1"/>
</dbReference>
<dbReference type="Pfam" id="PF02527">
    <property type="entry name" value="GidB"/>
    <property type="match status" value="1"/>
</dbReference>
<dbReference type="HAMAP" id="MF_00074">
    <property type="entry name" value="16SrRNA_methyltr_G"/>
    <property type="match status" value="1"/>
</dbReference>
<feature type="binding site" evidence="6">
    <location>
        <position position="73"/>
    </location>
    <ligand>
        <name>S-adenosyl-L-methionine</name>
        <dbReference type="ChEBI" id="CHEBI:59789"/>
    </ligand>
</feature>
<proteinExistence type="inferred from homology"/>
<evidence type="ECO:0000256" key="2">
    <source>
        <dbReference type="ARBA" id="ARBA00022552"/>
    </source>
</evidence>
<comment type="function">
    <text evidence="6">Specifically methylates the N7 position of guanine in position 527 of 16S rRNA.</text>
</comment>
<comment type="catalytic activity">
    <reaction evidence="6">
        <text>guanosine(527) in 16S rRNA + S-adenosyl-L-methionine = N(7)-methylguanosine(527) in 16S rRNA + S-adenosyl-L-homocysteine</text>
        <dbReference type="Rhea" id="RHEA:42732"/>
        <dbReference type="Rhea" id="RHEA-COMP:10209"/>
        <dbReference type="Rhea" id="RHEA-COMP:10210"/>
        <dbReference type="ChEBI" id="CHEBI:57856"/>
        <dbReference type="ChEBI" id="CHEBI:59789"/>
        <dbReference type="ChEBI" id="CHEBI:74269"/>
        <dbReference type="ChEBI" id="CHEBI:74480"/>
        <dbReference type="EC" id="2.1.1.170"/>
    </reaction>
</comment>
<accession>A0ABT8AM24</accession>
<evidence type="ECO:0000256" key="5">
    <source>
        <dbReference type="ARBA" id="ARBA00022691"/>
    </source>
</evidence>
<keyword evidence="8" id="KW-1185">Reference proteome</keyword>
<dbReference type="Proteomes" id="UP001244297">
    <property type="component" value="Unassembled WGS sequence"/>
</dbReference>
<dbReference type="GO" id="GO:0032259">
    <property type="term" value="P:methylation"/>
    <property type="evidence" value="ECO:0007669"/>
    <property type="project" value="UniProtKB-KW"/>
</dbReference>
<organism evidence="7 8">
    <name type="scientific">Methylobacterium longum</name>
    <dbReference type="NCBI Taxonomy" id="767694"/>
    <lineage>
        <taxon>Bacteria</taxon>
        <taxon>Pseudomonadati</taxon>
        <taxon>Pseudomonadota</taxon>
        <taxon>Alphaproteobacteria</taxon>
        <taxon>Hyphomicrobiales</taxon>
        <taxon>Methylobacteriaceae</taxon>
        <taxon>Methylobacterium</taxon>
    </lineage>
</organism>
<comment type="similarity">
    <text evidence="6">Belongs to the methyltransferase superfamily. RNA methyltransferase RsmG family.</text>
</comment>
<dbReference type="PANTHER" id="PTHR31760">
    <property type="entry name" value="S-ADENOSYL-L-METHIONINE-DEPENDENT METHYLTRANSFERASES SUPERFAMILY PROTEIN"/>
    <property type="match status" value="1"/>
</dbReference>